<evidence type="ECO:0000256" key="2">
    <source>
        <dbReference type="ARBA" id="ARBA00005179"/>
    </source>
</evidence>
<dbReference type="PANTHER" id="PTHR42038:SF2">
    <property type="entry name" value="TERPENE CYCLASE AUSL"/>
    <property type="match status" value="1"/>
</dbReference>
<keyword evidence="9" id="KW-1185">Reference proteome</keyword>
<dbReference type="InParanoid" id="A0A2T3A625"/>
<organism evidence="8 9">
    <name type="scientific">Coniella lustricola</name>
    <dbReference type="NCBI Taxonomy" id="2025994"/>
    <lineage>
        <taxon>Eukaryota</taxon>
        <taxon>Fungi</taxon>
        <taxon>Dikarya</taxon>
        <taxon>Ascomycota</taxon>
        <taxon>Pezizomycotina</taxon>
        <taxon>Sordariomycetes</taxon>
        <taxon>Sordariomycetidae</taxon>
        <taxon>Diaporthales</taxon>
        <taxon>Schizoparmaceae</taxon>
        <taxon>Coniella</taxon>
    </lineage>
</organism>
<dbReference type="OrthoDB" id="5294024at2759"/>
<keyword evidence="6 7" id="KW-0472">Membrane</keyword>
<reference evidence="8 9" key="1">
    <citation type="journal article" date="2018" name="Mycol. Prog.">
        <title>Coniella lustricola, a new species from submerged detritus.</title>
        <authorList>
            <person name="Raudabaugh D.B."/>
            <person name="Iturriaga T."/>
            <person name="Carver A."/>
            <person name="Mondo S."/>
            <person name="Pangilinan J."/>
            <person name="Lipzen A."/>
            <person name="He G."/>
            <person name="Amirebrahimi M."/>
            <person name="Grigoriev I.V."/>
            <person name="Miller A.N."/>
        </authorList>
    </citation>
    <scope>NUCLEOTIDE SEQUENCE [LARGE SCALE GENOMIC DNA]</scope>
    <source>
        <strain evidence="8 9">B22-T-1</strain>
    </source>
</reference>
<dbReference type="EMBL" id="KZ678458">
    <property type="protein sequence ID" value="PSR83574.1"/>
    <property type="molecule type" value="Genomic_DNA"/>
</dbReference>
<feature type="transmembrane region" description="Helical" evidence="7">
    <location>
        <begin position="113"/>
        <end position="133"/>
    </location>
</feature>
<keyword evidence="5 7" id="KW-1133">Transmembrane helix</keyword>
<evidence type="ECO:0000256" key="7">
    <source>
        <dbReference type="SAM" id="Phobius"/>
    </source>
</evidence>
<sequence>MGFNDVPPPHVTPLYQPIYDATFGFAGLAWTLCYLMYAREGLKSRSYGMPMFALANNFAWEMVYALYVADAARERTAMVVWMLIDTPIIYSFLKHGRKEWAHAPLVKRHLGGIFVTLVLFCVTVHWAWASWWMSSGVALKEGKVYRGVQGLDATEMAFWAVSMCQVVVSTTSLAQLLVRQHTGGVSWTVWALRFTGTLVGLNINYGWAWYAWREAHGYFMSAPGIFLWASTTICDIAYAFVFAYVKRRERVLPDGSKAAPRESLKTL</sequence>
<comment type="similarity">
    <text evidence="3">Belongs to the paxB family.</text>
</comment>
<evidence type="ECO:0000256" key="4">
    <source>
        <dbReference type="ARBA" id="ARBA00022692"/>
    </source>
</evidence>
<accession>A0A2T3A625</accession>
<feature type="transmembrane region" description="Helical" evidence="7">
    <location>
        <begin position="156"/>
        <end position="178"/>
    </location>
</feature>
<feature type="transmembrane region" description="Helical" evidence="7">
    <location>
        <begin position="190"/>
        <end position="212"/>
    </location>
</feature>
<comment type="pathway">
    <text evidence="2">Secondary metabolite biosynthesis.</text>
</comment>
<feature type="transmembrane region" description="Helical" evidence="7">
    <location>
        <begin position="224"/>
        <end position="245"/>
    </location>
</feature>
<feature type="transmembrane region" description="Helical" evidence="7">
    <location>
        <begin position="18"/>
        <end position="37"/>
    </location>
</feature>
<dbReference type="InterPro" id="IPR039020">
    <property type="entry name" value="PaxB-like"/>
</dbReference>
<dbReference type="STRING" id="2025994.A0A2T3A625"/>
<protein>
    <submittedName>
        <fullName evidence="8">Uncharacterized protein</fullName>
    </submittedName>
</protein>
<dbReference type="GO" id="GO:0016020">
    <property type="term" value="C:membrane"/>
    <property type="evidence" value="ECO:0007669"/>
    <property type="project" value="UniProtKB-SubCell"/>
</dbReference>
<evidence type="ECO:0000256" key="6">
    <source>
        <dbReference type="ARBA" id="ARBA00023136"/>
    </source>
</evidence>
<dbReference type="PANTHER" id="PTHR42038">
    <property type="match status" value="1"/>
</dbReference>
<dbReference type="GO" id="GO:0016829">
    <property type="term" value="F:lyase activity"/>
    <property type="evidence" value="ECO:0007669"/>
    <property type="project" value="InterPro"/>
</dbReference>
<name>A0A2T3A625_9PEZI</name>
<evidence type="ECO:0000313" key="9">
    <source>
        <dbReference type="Proteomes" id="UP000241462"/>
    </source>
</evidence>
<comment type="subcellular location">
    <subcellularLocation>
        <location evidence="1">Membrane</location>
        <topology evidence="1">Multi-pass membrane protein</topology>
    </subcellularLocation>
</comment>
<dbReference type="Pfam" id="PF25129">
    <property type="entry name" value="Pyr4-TMTC"/>
    <property type="match status" value="1"/>
</dbReference>
<dbReference type="Proteomes" id="UP000241462">
    <property type="component" value="Unassembled WGS sequence"/>
</dbReference>
<gene>
    <name evidence="8" type="ORF">BD289DRAFT_369842</name>
</gene>
<evidence type="ECO:0000256" key="1">
    <source>
        <dbReference type="ARBA" id="ARBA00004141"/>
    </source>
</evidence>
<keyword evidence="4 7" id="KW-0812">Transmembrane</keyword>
<proteinExistence type="inferred from homology"/>
<dbReference type="AlphaFoldDB" id="A0A2T3A625"/>
<evidence type="ECO:0000256" key="3">
    <source>
        <dbReference type="ARBA" id="ARBA00006757"/>
    </source>
</evidence>
<evidence type="ECO:0000256" key="5">
    <source>
        <dbReference type="ARBA" id="ARBA00022989"/>
    </source>
</evidence>
<evidence type="ECO:0000313" key="8">
    <source>
        <dbReference type="EMBL" id="PSR83574.1"/>
    </source>
</evidence>